<protein>
    <recommendedName>
        <fullName evidence="3">4-hydroxybenzoate polyprenyltransferase</fullName>
    </recommendedName>
</protein>
<dbReference type="RefSeq" id="WP_101852182.1">
    <property type="nucleotide sequence ID" value="NZ_LOMZ01000001.1"/>
</dbReference>
<name>A0A2N4T302_9MICC</name>
<comment type="caution">
    <text evidence="1">The sequence shown here is derived from an EMBL/GenBank/DDBJ whole genome shotgun (WGS) entry which is preliminary data.</text>
</comment>
<evidence type="ECO:0008006" key="3">
    <source>
        <dbReference type="Google" id="ProtNLM"/>
    </source>
</evidence>
<dbReference type="Proteomes" id="UP000234632">
    <property type="component" value="Unassembled WGS sequence"/>
</dbReference>
<sequence>MLQQIATIVLAATEEAGHGAAEAGIPPEVWGLGTFAILLTLFVVTLSYSNRSLSPEAGRHADPAALPAEEQAMLDEYHAKRHA</sequence>
<gene>
    <name evidence="1" type="ORF">AUQ48_10785</name>
</gene>
<evidence type="ECO:0000313" key="1">
    <source>
        <dbReference type="EMBL" id="PLC12611.1"/>
    </source>
</evidence>
<dbReference type="EMBL" id="LOMZ01000001">
    <property type="protein sequence ID" value="PLC12611.1"/>
    <property type="molecule type" value="Genomic_DNA"/>
</dbReference>
<evidence type="ECO:0000313" key="2">
    <source>
        <dbReference type="Proteomes" id="UP000234632"/>
    </source>
</evidence>
<proteinExistence type="predicted"/>
<accession>A0A2N4T302</accession>
<reference evidence="1 2" key="1">
    <citation type="submission" date="2015-12" db="EMBL/GenBank/DDBJ databases">
        <authorList>
            <person name="Shamseldin A."/>
            <person name="Moawad H."/>
            <person name="Abd El-Rahim W.M."/>
            <person name="Sadowsky M.J."/>
        </authorList>
    </citation>
    <scope>NUCLEOTIDE SEQUENCE [LARGE SCALE GENOMIC DNA]</scope>
    <source>
        <strain evidence="1 2">S43</strain>
    </source>
</reference>
<organism evidence="1 2">
    <name type="scientific">Kocuria flava</name>
    <dbReference type="NCBI Taxonomy" id="446860"/>
    <lineage>
        <taxon>Bacteria</taxon>
        <taxon>Bacillati</taxon>
        <taxon>Actinomycetota</taxon>
        <taxon>Actinomycetes</taxon>
        <taxon>Micrococcales</taxon>
        <taxon>Micrococcaceae</taxon>
        <taxon>Kocuria</taxon>
    </lineage>
</organism>
<dbReference type="AlphaFoldDB" id="A0A2N4T302"/>